<dbReference type="EMBL" id="VSRL01000021">
    <property type="protein sequence ID" value="NKE56844.1"/>
    <property type="molecule type" value="Genomic_DNA"/>
</dbReference>
<comment type="caution">
    <text evidence="3">The sequence shown here is derived from an EMBL/GenBank/DDBJ whole genome shotgun (WGS) entry which is preliminary data.</text>
</comment>
<feature type="transmembrane region" description="Helical" evidence="2">
    <location>
        <begin position="14"/>
        <end position="32"/>
    </location>
</feature>
<keyword evidence="4" id="KW-1185">Reference proteome</keyword>
<evidence type="ECO:0000256" key="1">
    <source>
        <dbReference type="SAM" id="MobiDB-lite"/>
    </source>
</evidence>
<gene>
    <name evidence="3" type="ORF">FXN61_08335</name>
</gene>
<dbReference type="Proteomes" id="UP001515943">
    <property type="component" value="Unassembled WGS sequence"/>
</dbReference>
<accession>A0ABX1FD51</accession>
<evidence type="ECO:0000256" key="2">
    <source>
        <dbReference type="SAM" id="Phobius"/>
    </source>
</evidence>
<keyword evidence="2" id="KW-1133">Transmembrane helix</keyword>
<reference evidence="3 4" key="1">
    <citation type="submission" date="2019-08" db="EMBL/GenBank/DDBJ databases">
        <title>Lentzea from Indian Himalayas.</title>
        <authorList>
            <person name="Mandal S."/>
            <person name="Mallick Gupta A."/>
            <person name="Maiti P.K."/>
            <person name="Sarkar J."/>
            <person name="Mandal S."/>
        </authorList>
    </citation>
    <scope>NUCLEOTIDE SEQUENCE [LARGE SCALE GENOMIC DNA]</scope>
    <source>
        <strain evidence="3 4">PSKA42</strain>
    </source>
</reference>
<evidence type="ECO:0000313" key="4">
    <source>
        <dbReference type="Proteomes" id="UP001515943"/>
    </source>
</evidence>
<name>A0ABX1FD51_9PSEU</name>
<sequence>MLAPLLAVLFKPSVGLPALLVGAVLIAVVLIYKYRSQMNPELAKVRALEKVIKRSMPWWRRREDAIADECVKSAINALSTSTSEPVNEDPAAAQDEAPADEHKDDTTPEGRGSP</sequence>
<feature type="compositionally biased region" description="Basic and acidic residues" evidence="1">
    <location>
        <begin position="99"/>
        <end position="108"/>
    </location>
</feature>
<evidence type="ECO:0000313" key="3">
    <source>
        <dbReference type="EMBL" id="NKE56844.1"/>
    </source>
</evidence>
<protein>
    <submittedName>
        <fullName evidence="3">Uncharacterized protein</fullName>
    </submittedName>
</protein>
<organism evidence="3 4">
    <name type="scientific">Lentzea indica</name>
    <dbReference type="NCBI Taxonomy" id="2604800"/>
    <lineage>
        <taxon>Bacteria</taxon>
        <taxon>Bacillati</taxon>
        <taxon>Actinomycetota</taxon>
        <taxon>Actinomycetes</taxon>
        <taxon>Pseudonocardiales</taxon>
        <taxon>Pseudonocardiaceae</taxon>
        <taxon>Lentzea</taxon>
    </lineage>
</organism>
<keyword evidence="2" id="KW-0472">Membrane</keyword>
<proteinExistence type="predicted"/>
<dbReference type="RefSeq" id="WP_167971941.1">
    <property type="nucleotide sequence ID" value="NZ_VSRL01000021.1"/>
</dbReference>
<keyword evidence="2" id="KW-0812">Transmembrane</keyword>
<feature type="region of interest" description="Disordered" evidence="1">
    <location>
        <begin position="79"/>
        <end position="114"/>
    </location>
</feature>